<dbReference type="SUPFAM" id="SSF55729">
    <property type="entry name" value="Acyl-CoA N-acyltransferases (Nat)"/>
    <property type="match status" value="1"/>
</dbReference>
<evidence type="ECO:0000313" key="6">
    <source>
        <dbReference type="Proteomes" id="UP000016932"/>
    </source>
</evidence>
<dbReference type="AlphaFoldDB" id="N1QC66"/>
<feature type="domain" description="N-acetyltransferase" evidence="4">
    <location>
        <begin position="68"/>
        <end position="239"/>
    </location>
</feature>
<organism evidence="5 6">
    <name type="scientific">Pseudocercospora fijiensis (strain CIRAD86)</name>
    <name type="common">Black leaf streak disease fungus</name>
    <name type="synonym">Mycosphaerella fijiensis</name>
    <dbReference type="NCBI Taxonomy" id="383855"/>
    <lineage>
        <taxon>Eukaryota</taxon>
        <taxon>Fungi</taxon>
        <taxon>Dikarya</taxon>
        <taxon>Ascomycota</taxon>
        <taxon>Pezizomycotina</taxon>
        <taxon>Dothideomycetes</taxon>
        <taxon>Dothideomycetidae</taxon>
        <taxon>Mycosphaerellales</taxon>
        <taxon>Mycosphaerellaceae</taxon>
        <taxon>Pseudocercospora</taxon>
    </lineage>
</organism>
<gene>
    <name evidence="5" type="ORF">MYCFIDRAFT_25583</name>
</gene>
<dbReference type="PROSITE" id="PS51186">
    <property type="entry name" value="GNAT"/>
    <property type="match status" value="1"/>
</dbReference>
<dbReference type="Proteomes" id="UP000016932">
    <property type="component" value="Unassembled WGS sequence"/>
</dbReference>
<keyword evidence="6" id="KW-1185">Reference proteome</keyword>
<dbReference type="InterPro" id="IPR051556">
    <property type="entry name" value="N-term/lysine_N-AcTrnsfr"/>
</dbReference>
<reference evidence="5 6" key="1">
    <citation type="journal article" date="2012" name="PLoS Pathog.">
        <title>Diverse lifestyles and strategies of plant pathogenesis encoded in the genomes of eighteen Dothideomycetes fungi.</title>
        <authorList>
            <person name="Ohm R.A."/>
            <person name="Feau N."/>
            <person name="Henrissat B."/>
            <person name="Schoch C.L."/>
            <person name="Horwitz B.A."/>
            <person name="Barry K.W."/>
            <person name="Condon B.J."/>
            <person name="Copeland A.C."/>
            <person name="Dhillon B."/>
            <person name="Glaser F."/>
            <person name="Hesse C.N."/>
            <person name="Kosti I."/>
            <person name="LaButti K."/>
            <person name="Lindquist E.A."/>
            <person name="Lucas S."/>
            <person name="Salamov A.A."/>
            <person name="Bradshaw R.E."/>
            <person name="Ciuffetti L."/>
            <person name="Hamelin R.C."/>
            <person name="Kema G.H.J."/>
            <person name="Lawrence C."/>
            <person name="Scott J.A."/>
            <person name="Spatafora J.W."/>
            <person name="Turgeon B.G."/>
            <person name="de Wit P.J.G.M."/>
            <person name="Zhong S."/>
            <person name="Goodwin S.B."/>
            <person name="Grigoriev I.V."/>
        </authorList>
    </citation>
    <scope>NUCLEOTIDE SEQUENCE [LARGE SCALE GENOMIC DNA]</scope>
    <source>
        <strain evidence="5 6">CIRAD86</strain>
    </source>
</reference>
<sequence>MPQSSLTTWLNKPQALKQPPARPAPVFTQTPQAEQLPTPPSSREHTTLLEAADESLAQPASKSLPVNVELRACTQDDLSSLKRLTSLLLPIPYPDAFYKEIVEDPLTNNITLLAVWHDDPAMVGKQKGRLVGAIRSRLLAHPQGELSATRDNKPMLYLSTLAVLSPYRTHGIACHMLQTLTKRAMETYGISCVGAHVWEANAEALTWYRKRGFREVGREPNYYRRLDPQSAIVVQRDVGVMDLLPK</sequence>
<dbReference type="Gene3D" id="3.40.630.30">
    <property type="match status" value="1"/>
</dbReference>
<keyword evidence="1" id="KW-0808">Transferase</keyword>
<dbReference type="OrthoDB" id="47374at2759"/>
<dbReference type="InterPro" id="IPR000182">
    <property type="entry name" value="GNAT_dom"/>
</dbReference>
<dbReference type="VEuPathDB" id="FungiDB:MYCFIDRAFT_25583"/>
<protein>
    <recommendedName>
        <fullName evidence="4">N-acetyltransferase domain-containing protein</fullName>
    </recommendedName>
</protein>
<dbReference type="GO" id="GO:0007064">
    <property type="term" value="P:mitotic sister chromatid cohesion"/>
    <property type="evidence" value="ECO:0007669"/>
    <property type="project" value="TreeGrafter"/>
</dbReference>
<dbReference type="InterPro" id="IPR016181">
    <property type="entry name" value="Acyl_CoA_acyltransferase"/>
</dbReference>
<dbReference type="PANTHER" id="PTHR42919:SF8">
    <property type="entry name" value="N-ALPHA-ACETYLTRANSFERASE 50"/>
    <property type="match status" value="1"/>
</dbReference>
<dbReference type="EMBL" id="KB446555">
    <property type="protein sequence ID" value="EME88987.1"/>
    <property type="molecule type" value="Genomic_DNA"/>
</dbReference>
<dbReference type="STRING" id="383855.N1QC66"/>
<dbReference type="GO" id="GO:0031415">
    <property type="term" value="C:NatA complex"/>
    <property type="evidence" value="ECO:0007669"/>
    <property type="project" value="TreeGrafter"/>
</dbReference>
<dbReference type="HOGENOM" id="CLU_013985_5_1_1"/>
<proteinExistence type="predicted"/>
<dbReference type="RefSeq" id="XP_007919706.1">
    <property type="nucleotide sequence ID" value="XM_007921515.1"/>
</dbReference>
<dbReference type="eggNOG" id="KOG3138">
    <property type="taxonomic scope" value="Eukaryota"/>
</dbReference>
<evidence type="ECO:0000256" key="3">
    <source>
        <dbReference type="SAM" id="MobiDB-lite"/>
    </source>
</evidence>
<evidence type="ECO:0000259" key="4">
    <source>
        <dbReference type="PROSITE" id="PS51186"/>
    </source>
</evidence>
<evidence type="ECO:0000313" key="5">
    <source>
        <dbReference type="EMBL" id="EME88987.1"/>
    </source>
</evidence>
<keyword evidence="2" id="KW-0012">Acyltransferase</keyword>
<dbReference type="GO" id="GO:0016747">
    <property type="term" value="F:acyltransferase activity, transferring groups other than amino-acyl groups"/>
    <property type="evidence" value="ECO:0007669"/>
    <property type="project" value="InterPro"/>
</dbReference>
<dbReference type="Pfam" id="PF00583">
    <property type="entry name" value="Acetyltransf_1"/>
    <property type="match status" value="1"/>
</dbReference>
<dbReference type="GeneID" id="19338441"/>
<accession>N1QC66</accession>
<dbReference type="KEGG" id="pfj:MYCFIDRAFT_25583"/>
<evidence type="ECO:0000256" key="2">
    <source>
        <dbReference type="ARBA" id="ARBA00023315"/>
    </source>
</evidence>
<dbReference type="CDD" id="cd04301">
    <property type="entry name" value="NAT_SF"/>
    <property type="match status" value="1"/>
</dbReference>
<feature type="region of interest" description="Disordered" evidence="3">
    <location>
        <begin position="1"/>
        <end position="44"/>
    </location>
</feature>
<dbReference type="PANTHER" id="PTHR42919">
    <property type="entry name" value="N-ALPHA-ACETYLTRANSFERASE"/>
    <property type="match status" value="1"/>
</dbReference>
<evidence type="ECO:0000256" key="1">
    <source>
        <dbReference type="ARBA" id="ARBA00022679"/>
    </source>
</evidence>
<name>N1QC66_PSEFD</name>
<feature type="compositionally biased region" description="Polar residues" evidence="3">
    <location>
        <begin position="1"/>
        <end position="11"/>
    </location>
</feature>